<evidence type="ECO:0000313" key="2">
    <source>
        <dbReference type="Proteomes" id="UP000789738"/>
    </source>
</evidence>
<sequence length="39" mass="4326">MYFPNSAIEIEDSGSSEMLTIIAIVLKIRNPSGIIINFK</sequence>
<accession>A0AA86MKG2</accession>
<comment type="caution">
    <text evidence="1">The sequence shown here is derived from an EMBL/GenBank/DDBJ whole genome shotgun (WGS) entry which is preliminary data.</text>
</comment>
<dbReference type="EMBL" id="CAKJVE010000004">
    <property type="protein sequence ID" value="CAG9707658.1"/>
    <property type="molecule type" value="Genomic_DNA"/>
</dbReference>
<protein>
    <submittedName>
        <fullName evidence="1">Uncharacterized protein</fullName>
    </submittedName>
</protein>
<organism evidence="1 2">
    <name type="scientific">Clostridium neonatale</name>
    <dbReference type="NCBI Taxonomy" id="137838"/>
    <lineage>
        <taxon>Bacteria</taxon>
        <taxon>Bacillati</taxon>
        <taxon>Bacillota</taxon>
        <taxon>Clostridia</taxon>
        <taxon>Eubacteriales</taxon>
        <taxon>Clostridiaceae</taxon>
        <taxon>Clostridium</taxon>
    </lineage>
</organism>
<dbReference type="AlphaFoldDB" id="A0AA86MKG2"/>
<evidence type="ECO:0000313" key="1">
    <source>
        <dbReference type="EMBL" id="CAG9707658.1"/>
    </source>
</evidence>
<gene>
    <name evidence="1" type="ORF">CNEO_43133</name>
</gene>
<reference evidence="1" key="1">
    <citation type="submission" date="2021-10" db="EMBL/GenBank/DDBJ databases">
        <authorList>
            <person name="Mesa V."/>
        </authorList>
    </citation>
    <scope>NUCLEOTIDE SEQUENCE</scope>
    <source>
        <strain evidence="1">CC3_PB</strain>
    </source>
</reference>
<proteinExistence type="predicted"/>
<name>A0AA86MKG2_9CLOT</name>
<dbReference type="Proteomes" id="UP000789738">
    <property type="component" value="Unassembled WGS sequence"/>
</dbReference>